<evidence type="ECO:0000256" key="3">
    <source>
        <dbReference type="ARBA" id="ARBA00019618"/>
    </source>
</evidence>
<protein>
    <recommendedName>
        <fullName evidence="3">Mediator of RNA polymerase II transcription subunit 13</fullName>
    </recommendedName>
</protein>
<dbReference type="PANTHER" id="PTHR48249">
    <property type="entry name" value="MEDIATOR OF RNA POLYMERASE II TRANSCRIPTION SUBUNIT 13"/>
    <property type="match status" value="1"/>
</dbReference>
<proteinExistence type="inferred from homology"/>
<comment type="subcellular location">
    <subcellularLocation>
        <location evidence="1">Nucleus</location>
    </subcellularLocation>
</comment>
<dbReference type="PANTHER" id="PTHR48249:SF3">
    <property type="entry name" value="MEDIATOR OF RNA POLYMERASE II TRANSCRIPTION SUBUNIT 13"/>
    <property type="match status" value="1"/>
</dbReference>
<sequence>MRFLHPSPLQLPTCLTAESPPLAHLLHSKGCAMPLSTGFVVSKAVPSMRKDSRINMKEEWPSVLSVSLIDYYGGYDNAHDKILHGIMKQGGGGTQETRDFEVESHLILESIAAELHALSWMTVSPAYLDRRTALPFHCDMVLRLRRLLHFADKELQTTR</sequence>
<dbReference type="InterPro" id="IPR051139">
    <property type="entry name" value="Mediator_complx_sub13"/>
</dbReference>
<name>A0A397ZA89_BRACM</name>
<dbReference type="EMBL" id="CM010632">
    <property type="protein sequence ID" value="RID62391.1"/>
    <property type="molecule type" value="Genomic_DNA"/>
</dbReference>
<dbReference type="AlphaFoldDB" id="A0A397ZA89"/>
<keyword evidence="7" id="KW-0539">Nucleus</keyword>
<dbReference type="Proteomes" id="UP000264353">
    <property type="component" value="Chromosome A5"/>
</dbReference>
<comment type="similarity">
    <text evidence="2">Belongs to the Mediator complex subunit 13 family.</text>
</comment>
<reference evidence="8 9" key="1">
    <citation type="submission" date="2018-06" db="EMBL/GenBank/DDBJ databases">
        <title>WGS assembly of Brassica rapa FPsc.</title>
        <authorList>
            <person name="Bowman J."/>
            <person name="Kohchi T."/>
            <person name="Yamato K."/>
            <person name="Jenkins J."/>
            <person name="Shu S."/>
            <person name="Ishizaki K."/>
            <person name="Yamaoka S."/>
            <person name="Nishihama R."/>
            <person name="Nakamura Y."/>
            <person name="Berger F."/>
            <person name="Adam C."/>
            <person name="Aki S."/>
            <person name="Althoff F."/>
            <person name="Araki T."/>
            <person name="Arteaga-Vazquez M."/>
            <person name="Balasubrmanian S."/>
            <person name="Bauer D."/>
            <person name="Boehm C."/>
            <person name="Briginshaw L."/>
            <person name="Caballero-Perez J."/>
            <person name="Catarino B."/>
            <person name="Chen F."/>
            <person name="Chiyoda S."/>
            <person name="Chovatia M."/>
            <person name="Davies K."/>
            <person name="Delmans M."/>
            <person name="Demura T."/>
            <person name="Dierschke T."/>
            <person name="Dolan L."/>
            <person name="Dorantes-Acosta A."/>
            <person name="Eklund D."/>
            <person name="Florent S."/>
            <person name="Flores-Sandoval E."/>
            <person name="Fujiyama A."/>
            <person name="Fukuzawa H."/>
            <person name="Galik B."/>
            <person name="Grimanelli D."/>
            <person name="Grimwood J."/>
            <person name="Grossniklaus U."/>
            <person name="Hamada T."/>
            <person name="Haseloff J."/>
            <person name="Hetherington A."/>
            <person name="Higo A."/>
            <person name="Hirakawa Y."/>
            <person name="Hundley H."/>
            <person name="Ikeda Y."/>
            <person name="Inoue K."/>
            <person name="Inoue S."/>
            <person name="Ishida S."/>
            <person name="Jia Q."/>
            <person name="Kakita M."/>
            <person name="Kanazawa T."/>
            <person name="Kawai Y."/>
            <person name="Kawashima T."/>
            <person name="Kennedy M."/>
            <person name="Kinose K."/>
            <person name="Kinoshita T."/>
            <person name="Kohara Y."/>
            <person name="Koide E."/>
            <person name="Komatsu K."/>
            <person name="Kopischke S."/>
            <person name="Kubo M."/>
            <person name="Kyozuka J."/>
            <person name="Lagercrantz U."/>
            <person name="Lin S."/>
            <person name="Lindquist E."/>
            <person name="Lipzen A."/>
            <person name="Lu C."/>
            <person name="Luna E."/>
            <person name="Martienssen R."/>
            <person name="Minamino N."/>
            <person name="Mizutani M."/>
            <person name="Mizutani M."/>
            <person name="Mochizuki N."/>
            <person name="Monte I."/>
            <person name="Mosher R."/>
            <person name="Nagasaki H."/>
            <person name="Nakagami H."/>
            <person name="Naramoto S."/>
            <person name="Nishitani K."/>
            <person name="Ohtani M."/>
            <person name="Okamoto T."/>
            <person name="Okumura M."/>
            <person name="Phillips J."/>
            <person name="Pollak B."/>
            <person name="Reinders A."/>
            <person name="Roevekamp M."/>
            <person name="Sano R."/>
            <person name="Sawa S."/>
            <person name="Schmid M."/>
            <person name="Shirakawa M."/>
            <person name="Solano R."/>
            <person name="Spunde A."/>
            <person name="Suetsugu N."/>
            <person name="Sugano S."/>
            <person name="Sugiyama A."/>
            <person name="Sun R."/>
            <person name="Suzuki Y."/>
            <person name="Takenaka M."/>
            <person name="Takezawa D."/>
            <person name="Tomogane H."/>
            <person name="Tsuzuki M."/>
            <person name="Ueda T."/>
            <person name="Umeda M."/>
            <person name="Ward J."/>
            <person name="Watanabe Y."/>
            <person name="Yazaki K."/>
            <person name="Yokoyama R."/>
            <person name="Yoshitake Y."/>
            <person name="Yotsui I."/>
            <person name="Zachgo S."/>
            <person name="Schmutz J."/>
        </authorList>
    </citation>
    <scope>NUCLEOTIDE SEQUENCE [LARGE SCALE GENOMIC DNA]</scope>
    <source>
        <strain evidence="9">cv. B-3</strain>
    </source>
</reference>
<organism evidence="8 9">
    <name type="scientific">Brassica campestris</name>
    <name type="common">Field mustard</name>
    <dbReference type="NCBI Taxonomy" id="3711"/>
    <lineage>
        <taxon>Eukaryota</taxon>
        <taxon>Viridiplantae</taxon>
        <taxon>Streptophyta</taxon>
        <taxon>Embryophyta</taxon>
        <taxon>Tracheophyta</taxon>
        <taxon>Spermatophyta</taxon>
        <taxon>Magnoliopsida</taxon>
        <taxon>eudicotyledons</taxon>
        <taxon>Gunneridae</taxon>
        <taxon>Pentapetalae</taxon>
        <taxon>rosids</taxon>
        <taxon>malvids</taxon>
        <taxon>Brassicales</taxon>
        <taxon>Brassicaceae</taxon>
        <taxon>Brassiceae</taxon>
        <taxon>Brassica</taxon>
    </lineage>
</organism>
<evidence type="ECO:0000256" key="1">
    <source>
        <dbReference type="ARBA" id="ARBA00004123"/>
    </source>
</evidence>
<evidence type="ECO:0000256" key="2">
    <source>
        <dbReference type="ARBA" id="ARBA00009354"/>
    </source>
</evidence>
<evidence type="ECO:0000313" key="8">
    <source>
        <dbReference type="EMBL" id="RID62391.1"/>
    </source>
</evidence>
<evidence type="ECO:0000256" key="4">
    <source>
        <dbReference type="ARBA" id="ARBA00022491"/>
    </source>
</evidence>
<gene>
    <name evidence="8" type="ORF">BRARA_E01467</name>
</gene>
<evidence type="ECO:0000256" key="7">
    <source>
        <dbReference type="ARBA" id="ARBA00023242"/>
    </source>
</evidence>
<keyword evidence="4" id="KW-0678">Repressor</keyword>
<evidence type="ECO:0000256" key="5">
    <source>
        <dbReference type="ARBA" id="ARBA00023015"/>
    </source>
</evidence>
<accession>A0A397ZA89</accession>
<keyword evidence="5" id="KW-0805">Transcription regulation</keyword>
<evidence type="ECO:0000256" key="6">
    <source>
        <dbReference type="ARBA" id="ARBA00023163"/>
    </source>
</evidence>
<keyword evidence="6" id="KW-0804">Transcription</keyword>
<dbReference type="GO" id="GO:0005634">
    <property type="term" value="C:nucleus"/>
    <property type="evidence" value="ECO:0007669"/>
    <property type="project" value="UniProtKB-SubCell"/>
</dbReference>
<evidence type="ECO:0000313" key="9">
    <source>
        <dbReference type="Proteomes" id="UP000264353"/>
    </source>
</evidence>